<evidence type="ECO:0000256" key="9">
    <source>
        <dbReference type="SAM" id="Coils"/>
    </source>
</evidence>
<dbReference type="AlphaFoldDB" id="A0A0V0QEZ6"/>
<organism evidence="10 11">
    <name type="scientific">Pseudocohnilembus persalinus</name>
    <name type="common">Ciliate</name>
    <dbReference type="NCBI Taxonomy" id="266149"/>
    <lineage>
        <taxon>Eukaryota</taxon>
        <taxon>Sar</taxon>
        <taxon>Alveolata</taxon>
        <taxon>Ciliophora</taxon>
        <taxon>Intramacronucleata</taxon>
        <taxon>Oligohymenophorea</taxon>
        <taxon>Scuticociliatia</taxon>
        <taxon>Philasterida</taxon>
        <taxon>Pseudocohnilembidae</taxon>
        <taxon>Pseudocohnilembus</taxon>
    </lineage>
</organism>
<reference evidence="10 11" key="1">
    <citation type="journal article" date="2015" name="Sci. Rep.">
        <title>Genome of the facultative scuticociliatosis pathogen Pseudocohnilembus persalinus provides insight into its virulence through horizontal gene transfer.</title>
        <authorList>
            <person name="Xiong J."/>
            <person name="Wang G."/>
            <person name="Cheng J."/>
            <person name="Tian M."/>
            <person name="Pan X."/>
            <person name="Warren A."/>
            <person name="Jiang C."/>
            <person name="Yuan D."/>
            <person name="Miao W."/>
        </authorList>
    </citation>
    <scope>NUCLEOTIDE SEQUENCE [LARGE SCALE GENOMIC DNA]</scope>
    <source>
        <strain evidence="10">36N120E</strain>
    </source>
</reference>
<evidence type="ECO:0000256" key="6">
    <source>
        <dbReference type="ARBA" id="ARBA00022803"/>
    </source>
</evidence>
<dbReference type="InParanoid" id="A0A0V0QEZ6"/>
<name>A0A0V0QEZ6_PSEPJ</name>
<evidence type="ECO:0000313" key="10">
    <source>
        <dbReference type="EMBL" id="KRX00794.1"/>
    </source>
</evidence>
<keyword evidence="5" id="KW-0677">Repeat</keyword>
<feature type="coiled-coil region" evidence="9">
    <location>
        <begin position="60"/>
        <end position="116"/>
    </location>
</feature>
<comment type="subcellular location">
    <subcellularLocation>
        <location evidence="2">Cytoplasm</location>
    </subcellularLocation>
    <subcellularLocation>
        <location evidence="1">Peroxisome</location>
    </subcellularLocation>
</comment>
<keyword evidence="6 8" id="KW-0802">TPR repeat</keyword>
<dbReference type="SUPFAM" id="SSF48452">
    <property type="entry name" value="TPR-like"/>
    <property type="match status" value="1"/>
</dbReference>
<dbReference type="GO" id="GO:0005052">
    <property type="term" value="F:peroxisome matrix targeting signal-1 binding"/>
    <property type="evidence" value="ECO:0007669"/>
    <property type="project" value="TreeGrafter"/>
</dbReference>
<evidence type="ECO:0000256" key="7">
    <source>
        <dbReference type="ARBA" id="ARBA00023140"/>
    </source>
</evidence>
<dbReference type="Proteomes" id="UP000054937">
    <property type="component" value="Unassembled WGS sequence"/>
</dbReference>
<comment type="similarity">
    <text evidence="3">Belongs to the peroxisomal targeting signal receptor family.</text>
</comment>
<dbReference type="OrthoDB" id="448245at2759"/>
<evidence type="ECO:0000256" key="8">
    <source>
        <dbReference type="PROSITE-ProRule" id="PRU00339"/>
    </source>
</evidence>
<dbReference type="InterPro" id="IPR019734">
    <property type="entry name" value="TPR_rpt"/>
</dbReference>
<evidence type="ECO:0000256" key="4">
    <source>
        <dbReference type="ARBA" id="ARBA00022490"/>
    </source>
</evidence>
<evidence type="ECO:0000256" key="1">
    <source>
        <dbReference type="ARBA" id="ARBA00004275"/>
    </source>
</evidence>
<feature type="repeat" description="TPR" evidence="8">
    <location>
        <begin position="532"/>
        <end position="565"/>
    </location>
</feature>
<dbReference type="InterPro" id="IPR024111">
    <property type="entry name" value="PEX5/PEX5L"/>
</dbReference>
<dbReference type="PROSITE" id="PS50293">
    <property type="entry name" value="TPR_REGION"/>
    <property type="match status" value="2"/>
</dbReference>
<dbReference type="EMBL" id="LDAU01000181">
    <property type="protein sequence ID" value="KRX00794.1"/>
    <property type="molecule type" value="Genomic_DNA"/>
</dbReference>
<protein>
    <submittedName>
        <fullName evidence="10">Uncharacterized protein</fullName>
    </submittedName>
</protein>
<evidence type="ECO:0000256" key="2">
    <source>
        <dbReference type="ARBA" id="ARBA00004496"/>
    </source>
</evidence>
<keyword evidence="4" id="KW-0963">Cytoplasm</keyword>
<dbReference type="Gene3D" id="1.25.40.10">
    <property type="entry name" value="Tetratricopeptide repeat domain"/>
    <property type="match status" value="1"/>
</dbReference>
<dbReference type="GO" id="GO:0005778">
    <property type="term" value="C:peroxisomal membrane"/>
    <property type="evidence" value="ECO:0007669"/>
    <property type="project" value="TreeGrafter"/>
</dbReference>
<comment type="caution">
    <text evidence="10">The sequence shown here is derived from an EMBL/GenBank/DDBJ whole genome shotgun (WGS) entry which is preliminary data.</text>
</comment>
<dbReference type="GO" id="GO:0016560">
    <property type="term" value="P:protein import into peroxisome matrix, docking"/>
    <property type="evidence" value="ECO:0007669"/>
    <property type="project" value="TreeGrafter"/>
</dbReference>
<dbReference type="Pfam" id="PF13414">
    <property type="entry name" value="TPR_11"/>
    <property type="match status" value="1"/>
</dbReference>
<accession>A0A0V0QEZ6</accession>
<keyword evidence="7" id="KW-0576">Peroxisome</keyword>
<dbReference type="GO" id="GO:0005829">
    <property type="term" value="C:cytosol"/>
    <property type="evidence" value="ECO:0007669"/>
    <property type="project" value="TreeGrafter"/>
</dbReference>
<proteinExistence type="inferred from homology"/>
<dbReference type="PANTHER" id="PTHR10130">
    <property type="entry name" value="PEROXISOMAL TARGETING SIGNAL 1 RECEPTOR PEX5"/>
    <property type="match status" value="1"/>
</dbReference>
<dbReference type="PANTHER" id="PTHR10130:SF0">
    <property type="entry name" value="GH08708P"/>
    <property type="match status" value="1"/>
</dbReference>
<evidence type="ECO:0000256" key="3">
    <source>
        <dbReference type="ARBA" id="ARBA00005348"/>
    </source>
</evidence>
<dbReference type="InterPro" id="IPR011990">
    <property type="entry name" value="TPR-like_helical_dom_sf"/>
</dbReference>
<feature type="repeat" description="TPR" evidence="8">
    <location>
        <begin position="498"/>
        <end position="531"/>
    </location>
</feature>
<gene>
    <name evidence="10" type="ORF">PPERSA_01973</name>
</gene>
<evidence type="ECO:0000256" key="5">
    <source>
        <dbReference type="ARBA" id="ARBA00022737"/>
    </source>
</evidence>
<evidence type="ECO:0000313" key="11">
    <source>
        <dbReference type="Proteomes" id="UP000054937"/>
    </source>
</evidence>
<keyword evidence="11" id="KW-1185">Reference proteome</keyword>
<feature type="repeat" description="TPR" evidence="8">
    <location>
        <begin position="349"/>
        <end position="382"/>
    </location>
</feature>
<dbReference type="PROSITE" id="PS50005">
    <property type="entry name" value="TPR"/>
    <property type="match status" value="4"/>
</dbReference>
<feature type="repeat" description="TPR" evidence="8">
    <location>
        <begin position="566"/>
        <end position="599"/>
    </location>
</feature>
<dbReference type="OMA" id="PTDSNAW"/>
<dbReference type="SMART" id="SM00028">
    <property type="entry name" value="TPR"/>
    <property type="match status" value="6"/>
</dbReference>
<keyword evidence="9" id="KW-0175">Coiled coil</keyword>
<sequence length="666" mass="78058">MATKDIFTGGACNVNEQGGQQNNNPFMKFMDTMFTGNGQNKQMVQGFQQEQNPEMIQQQLALQKQQMQQMNQEWNTLNKDFQQKAQIDKQMHGMMNQQFEQEKLAHQQRLQFEQQQMQNAWKQEQIMYQANKWAQEQAFQQAHLNAESQVKLEKEFKEQQNEQEGVNDEEQERIHNAANQLFEQMAKDEDPRFKNSKFLNFLGQIKSGEVQIKGKELVTNPEKQMEKQFEGAWEESKEQYQRDNNIEQMKQAYQQATQDQSQEKDNFENFWAKRIAEYEANANSEDFGKSLEEQYQQVLKNMQENQDAWNDQDMLGEAWEKSQDVEEYALYKDATDKYQFREQNPYLNHENPLALGLEFMAMGKASEAILAFEASLQKDPENKQNGNTWRIMGRLLQDNDQDQKAVTCFLNCLKFDENNSDCLLALGISCTNILDEVKAMNYLKKWLQINPAYQALKIDPNLIPNENIHEFTTEQIKQINRNMIQIFQQAKEMNPQDSELLQSLAVLHFIAREYEQSVVLFQQALQFDQENYSLWNKFGATLAHLGRAEEAMEAYHKALDIKPNYVRVWVNLGIAYAYKSDYEEAARLYLNALSLNPDAVHIWTYLQTTLMCLQRFDLVGKIPQKDVNLFRQDFDILKLEDLPEPDIPYGLTSTNVVLKRDGKVKN</sequence>